<reference evidence="2 3" key="1">
    <citation type="submission" date="2017-12" db="EMBL/GenBank/DDBJ databases">
        <title>Gene loss provides genomic basis for host adaptation in cereal stripe rust fungi.</title>
        <authorList>
            <person name="Xia C."/>
        </authorList>
    </citation>
    <scope>NUCLEOTIDE SEQUENCE [LARGE SCALE GENOMIC DNA]</scope>
    <source>
        <strain evidence="2 3">93TX-2</strain>
    </source>
</reference>
<evidence type="ECO:0000313" key="3">
    <source>
        <dbReference type="Proteomes" id="UP000238274"/>
    </source>
</evidence>
<dbReference type="VEuPathDB" id="FungiDB:PSHT_01341"/>
<evidence type="ECO:0000313" key="2">
    <source>
        <dbReference type="EMBL" id="POW22445.1"/>
    </source>
</evidence>
<organism evidence="2 3">
    <name type="scientific">Puccinia striiformis</name>
    <dbReference type="NCBI Taxonomy" id="27350"/>
    <lineage>
        <taxon>Eukaryota</taxon>
        <taxon>Fungi</taxon>
        <taxon>Dikarya</taxon>
        <taxon>Basidiomycota</taxon>
        <taxon>Pucciniomycotina</taxon>
        <taxon>Pucciniomycetes</taxon>
        <taxon>Pucciniales</taxon>
        <taxon>Pucciniaceae</taxon>
        <taxon>Puccinia</taxon>
    </lineage>
</organism>
<feature type="non-terminal residue" evidence="2">
    <location>
        <position position="275"/>
    </location>
</feature>
<protein>
    <submittedName>
        <fullName evidence="2">Uncharacterized protein</fullName>
    </submittedName>
</protein>
<dbReference type="Proteomes" id="UP000238274">
    <property type="component" value="Unassembled WGS sequence"/>
</dbReference>
<evidence type="ECO:0000256" key="1">
    <source>
        <dbReference type="SAM" id="MobiDB-lite"/>
    </source>
</evidence>
<gene>
    <name evidence="2" type="ORF">PSHT_01341</name>
</gene>
<accession>A0A2S4WKY7</accession>
<proteinExistence type="predicted"/>
<feature type="region of interest" description="Disordered" evidence="1">
    <location>
        <begin position="104"/>
        <end position="144"/>
    </location>
</feature>
<sequence>MFAVTDSPRAMIYILFIGMLTTLSINFANAHTCYNAFQTKQATKIFTQCSTQSGQPGNLRVYAFSYTLYGGELTVTGRIVSSTPSPTSNFLYCQAKQNQGNMQTCDDDGCTRPTPKTGKNGKHPFNSPPGNVRRPRHLPRNDKYPLHRNVTTLAINFANAYTCWNAFQTKKGLSAPKIFTQCSTQSGHTGDLHVYALSYTTFRNKFFPHCTNSTEHSLGLIHGIFIDVTGRIFPSTSGPTISLYCPVSQNKGNLYICQDDGCIDPSSKSGKHKQD</sequence>
<name>A0A2S4WKY7_9BASI</name>
<keyword evidence="3" id="KW-1185">Reference proteome</keyword>
<comment type="caution">
    <text evidence="2">The sequence shown here is derived from an EMBL/GenBank/DDBJ whole genome shotgun (WGS) entry which is preliminary data.</text>
</comment>
<reference evidence="3" key="3">
    <citation type="journal article" date="2018" name="Mol. Plant Microbe Interact.">
        <title>Genome sequence resources for the wheat stripe rust pathogen (Puccinia striiformis f. sp. tritici) and the barley stripe rust pathogen (Puccinia striiformis f. sp. hordei).</title>
        <authorList>
            <person name="Xia C."/>
            <person name="Wang M."/>
            <person name="Yin C."/>
            <person name="Cornejo O.E."/>
            <person name="Hulbert S.H."/>
            <person name="Chen X."/>
        </authorList>
    </citation>
    <scope>NUCLEOTIDE SEQUENCE [LARGE SCALE GENOMIC DNA]</scope>
    <source>
        <strain evidence="3">93TX-2</strain>
    </source>
</reference>
<reference evidence="3" key="2">
    <citation type="journal article" date="2018" name="BMC Genomics">
        <title>Genomic insights into host adaptation between the wheat stripe rust pathogen (Puccinia striiformis f. sp. tritici) and the barley stripe rust pathogen (Puccinia striiformis f. sp. hordei).</title>
        <authorList>
            <person name="Xia C."/>
            <person name="Wang M."/>
            <person name="Yin C."/>
            <person name="Cornejo O.E."/>
            <person name="Hulbert S.H."/>
            <person name="Chen X."/>
        </authorList>
    </citation>
    <scope>NUCLEOTIDE SEQUENCE [LARGE SCALE GENOMIC DNA]</scope>
    <source>
        <strain evidence="3">93TX-2</strain>
    </source>
</reference>
<dbReference type="AlphaFoldDB" id="A0A2S4WKY7"/>
<dbReference type="EMBL" id="PKSM01000010">
    <property type="protein sequence ID" value="POW22445.1"/>
    <property type="molecule type" value="Genomic_DNA"/>
</dbReference>